<feature type="transmembrane region" description="Helical" evidence="1">
    <location>
        <begin position="88"/>
        <end position="111"/>
    </location>
</feature>
<dbReference type="InterPro" id="IPR000620">
    <property type="entry name" value="EamA_dom"/>
</dbReference>
<protein>
    <submittedName>
        <fullName evidence="3">Membrane protein</fullName>
    </submittedName>
</protein>
<dbReference type="SUPFAM" id="SSF103481">
    <property type="entry name" value="Multidrug resistance efflux transporter EmrE"/>
    <property type="match status" value="2"/>
</dbReference>
<dbReference type="InterPro" id="IPR037185">
    <property type="entry name" value="EmrE-like"/>
</dbReference>
<sequence length="348" mass="38473">MVGVYAFGFALPMNSVSDLHHSINLIHAWKKNIILVCINAGISCAHIQLYGGRQMKSNVMIAMAILVFGNLFSALYDVSIKWLPEGSNAATFLFIRQLVSVLMLLPLWFYAQKPTTRHLKIHFFRSNTGALGAVCLIMGLMALPMATVSSLFFSAPLMIVLMGAVFLKEKVTLTQWLATILGFIGILILLRPSEINWFGIAVLLSAFTFALNQLALRKLPDTENPSVTLMLYNLLSIPLTLVMVLVQGLEGVSWELVGMAALSNSFLLAYHWACVLAYRKAEASKVAIAEYTGLLFCVLFGWLLFDEWLDGLSWVGAGFIVLPSLIIPWVSAKMVNFRPKKIIEPKAG</sequence>
<feature type="domain" description="EamA" evidence="2">
    <location>
        <begin position="62"/>
        <end position="190"/>
    </location>
</feature>
<feature type="transmembrane region" description="Helical" evidence="1">
    <location>
        <begin position="174"/>
        <end position="191"/>
    </location>
</feature>
<gene>
    <name evidence="3" type="ORF">TUM4438_01940</name>
</gene>
<comment type="caution">
    <text evidence="3">The sequence shown here is derived from an EMBL/GenBank/DDBJ whole genome shotgun (WGS) entry which is preliminary data.</text>
</comment>
<evidence type="ECO:0000313" key="3">
    <source>
        <dbReference type="EMBL" id="GIU40521.1"/>
    </source>
</evidence>
<name>A0ABQ4NZG7_9GAMM</name>
<proteinExistence type="predicted"/>
<feature type="transmembrane region" description="Helical" evidence="1">
    <location>
        <begin position="286"/>
        <end position="305"/>
    </location>
</feature>
<keyword evidence="4" id="KW-1185">Reference proteome</keyword>
<dbReference type="EMBL" id="BPEY01000002">
    <property type="protein sequence ID" value="GIU40521.1"/>
    <property type="molecule type" value="Genomic_DNA"/>
</dbReference>
<reference evidence="3" key="1">
    <citation type="submission" date="2021-05" db="EMBL/GenBank/DDBJ databases">
        <title>Molecular characterization for Shewanella algae harboring chromosomal blaOXA-55-like strains isolated from clinical and environment sample.</title>
        <authorList>
            <person name="Ohama Y."/>
            <person name="Aoki K."/>
            <person name="Harada S."/>
            <person name="Moriya K."/>
            <person name="Ishii Y."/>
            <person name="Tateda K."/>
        </authorList>
    </citation>
    <scope>NUCLEOTIDE SEQUENCE</scope>
    <source>
        <strain evidence="3">JCM 11563</strain>
    </source>
</reference>
<dbReference type="PANTHER" id="PTHR22911">
    <property type="entry name" value="ACYL-MALONYL CONDENSING ENZYME-RELATED"/>
    <property type="match status" value="1"/>
</dbReference>
<dbReference type="PANTHER" id="PTHR22911:SF103">
    <property type="entry name" value="BLR2811 PROTEIN"/>
    <property type="match status" value="1"/>
</dbReference>
<accession>A0ABQ4NZG7</accession>
<dbReference type="Proteomes" id="UP000887104">
    <property type="component" value="Unassembled WGS sequence"/>
</dbReference>
<evidence type="ECO:0000256" key="1">
    <source>
        <dbReference type="SAM" id="Phobius"/>
    </source>
</evidence>
<feature type="transmembrane region" description="Helical" evidence="1">
    <location>
        <begin position="58"/>
        <end position="76"/>
    </location>
</feature>
<feature type="transmembrane region" description="Helical" evidence="1">
    <location>
        <begin position="227"/>
        <end position="246"/>
    </location>
</feature>
<keyword evidence="1" id="KW-0472">Membrane</keyword>
<evidence type="ECO:0000259" key="2">
    <source>
        <dbReference type="Pfam" id="PF00892"/>
    </source>
</evidence>
<feature type="transmembrane region" description="Helical" evidence="1">
    <location>
        <begin position="197"/>
        <end position="215"/>
    </location>
</feature>
<keyword evidence="1" id="KW-1133">Transmembrane helix</keyword>
<dbReference type="Pfam" id="PF00892">
    <property type="entry name" value="EamA"/>
    <property type="match status" value="2"/>
</dbReference>
<feature type="transmembrane region" description="Helical" evidence="1">
    <location>
        <begin position="311"/>
        <end position="332"/>
    </location>
</feature>
<feature type="transmembrane region" description="Helical" evidence="1">
    <location>
        <begin position="123"/>
        <end position="143"/>
    </location>
</feature>
<feature type="domain" description="EamA" evidence="2">
    <location>
        <begin position="200"/>
        <end position="325"/>
    </location>
</feature>
<evidence type="ECO:0000313" key="4">
    <source>
        <dbReference type="Proteomes" id="UP000887104"/>
    </source>
</evidence>
<organism evidence="3 4">
    <name type="scientific">Shewanella sairae</name>
    <dbReference type="NCBI Taxonomy" id="190310"/>
    <lineage>
        <taxon>Bacteria</taxon>
        <taxon>Pseudomonadati</taxon>
        <taxon>Pseudomonadota</taxon>
        <taxon>Gammaproteobacteria</taxon>
        <taxon>Alteromonadales</taxon>
        <taxon>Shewanellaceae</taxon>
        <taxon>Shewanella</taxon>
    </lineage>
</organism>
<keyword evidence="1" id="KW-0812">Transmembrane</keyword>